<evidence type="ECO:0000313" key="9">
    <source>
        <dbReference type="Proteomes" id="UP000670947"/>
    </source>
</evidence>
<dbReference type="Gene3D" id="2.60.120.620">
    <property type="entry name" value="q2cbj1_9rhob like domain"/>
    <property type="match status" value="1"/>
</dbReference>
<keyword evidence="3" id="KW-0847">Vitamin C</keyword>
<organism evidence="8 9">
    <name type="scientific">Paenibacillus artemisiicola</name>
    <dbReference type="NCBI Taxonomy" id="1172618"/>
    <lineage>
        <taxon>Bacteria</taxon>
        <taxon>Bacillati</taxon>
        <taxon>Bacillota</taxon>
        <taxon>Bacilli</taxon>
        <taxon>Bacillales</taxon>
        <taxon>Paenibacillaceae</taxon>
        <taxon>Paenibacillus</taxon>
    </lineage>
</organism>
<dbReference type="PANTHER" id="PTHR10869">
    <property type="entry name" value="PROLYL 4-HYDROXYLASE ALPHA SUBUNIT"/>
    <property type="match status" value="1"/>
</dbReference>
<evidence type="ECO:0000259" key="7">
    <source>
        <dbReference type="PROSITE" id="PS51471"/>
    </source>
</evidence>
<dbReference type="SMART" id="SM00702">
    <property type="entry name" value="P4Hc"/>
    <property type="match status" value="1"/>
</dbReference>
<dbReference type="InterPro" id="IPR005123">
    <property type="entry name" value="Oxoglu/Fe-dep_dioxygenase_dom"/>
</dbReference>
<dbReference type="PROSITE" id="PS51471">
    <property type="entry name" value="FE2OG_OXY"/>
    <property type="match status" value="1"/>
</dbReference>
<evidence type="ECO:0000256" key="3">
    <source>
        <dbReference type="ARBA" id="ARBA00022896"/>
    </source>
</evidence>
<proteinExistence type="predicted"/>
<keyword evidence="5" id="KW-0560">Oxidoreductase</keyword>
<dbReference type="EMBL" id="JAGGDJ010000016">
    <property type="protein sequence ID" value="MBO7746229.1"/>
    <property type="molecule type" value="Genomic_DNA"/>
</dbReference>
<keyword evidence="6" id="KW-0408">Iron</keyword>
<sequence length="211" mass="23958">MTVREQSIVQVTGNTLRTADRAIPILGKINEPLILILEHVLSHAECDALIGLARERMRRARTGRSRALSDVRTGSGAFLEENENEWVRAIELRLAGLMGVPAAHAEPLQILHYRPGEEYRPHLDYFTAEQVANNRISTLVMYLNDVEEGGETVFPALRFAVTPKKGNAVYFEYFYSDPRLNELTLHGGSPVAAGEKWIATQWMRRQRYREL</sequence>
<evidence type="ECO:0000313" key="8">
    <source>
        <dbReference type="EMBL" id="MBO7746229.1"/>
    </source>
</evidence>
<feature type="domain" description="Fe2OG dioxygenase" evidence="7">
    <location>
        <begin position="104"/>
        <end position="205"/>
    </location>
</feature>
<evidence type="ECO:0000256" key="2">
    <source>
        <dbReference type="ARBA" id="ARBA00022723"/>
    </source>
</evidence>
<keyword evidence="2" id="KW-0479">Metal-binding</keyword>
<keyword evidence="9" id="KW-1185">Reference proteome</keyword>
<keyword evidence="4" id="KW-0223">Dioxygenase</keyword>
<dbReference type="Proteomes" id="UP000670947">
    <property type="component" value="Unassembled WGS sequence"/>
</dbReference>
<dbReference type="RefSeq" id="WP_208849021.1">
    <property type="nucleotide sequence ID" value="NZ_JAGGDJ010000016.1"/>
</dbReference>
<reference evidence="8 9" key="1">
    <citation type="submission" date="2021-03" db="EMBL/GenBank/DDBJ databases">
        <title>Paenibacillus artemisicola MWE-103 whole genome sequence.</title>
        <authorList>
            <person name="Ham Y.J."/>
        </authorList>
    </citation>
    <scope>NUCLEOTIDE SEQUENCE [LARGE SCALE GENOMIC DNA]</scope>
    <source>
        <strain evidence="8 9">MWE-103</strain>
    </source>
</reference>
<evidence type="ECO:0000256" key="4">
    <source>
        <dbReference type="ARBA" id="ARBA00022964"/>
    </source>
</evidence>
<dbReference type="Pfam" id="PF13640">
    <property type="entry name" value="2OG-FeII_Oxy_3"/>
    <property type="match status" value="1"/>
</dbReference>
<comment type="cofactor">
    <cofactor evidence="1">
        <name>L-ascorbate</name>
        <dbReference type="ChEBI" id="CHEBI:38290"/>
    </cofactor>
</comment>
<evidence type="ECO:0000256" key="5">
    <source>
        <dbReference type="ARBA" id="ARBA00023002"/>
    </source>
</evidence>
<accession>A0ABS3WD35</accession>
<evidence type="ECO:0000256" key="6">
    <source>
        <dbReference type="ARBA" id="ARBA00023004"/>
    </source>
</evidence>
<gene>
    <name evidence="8" type="ORF">I8J29_18635</name>
</gene>
<protein>
    <submittedName>
        <fullName evidence="8">2OG-Fe(II) oxygenase</fullName>
    </submittedName>
</protein>
<dbReference type="InterPro" id="IPR006620">
    <property type="entry name" value="Pro_4_hyd_alph"/>
</dbReference>
<comment type="caution">
    <text evidence="8">The sequence shown here is derived from an EMBL/GenBank/DDBJ whole genome shotgun (WGS) entry which is preliminary data.</text>
</comment>
<name>A0ABS3WD35_9BACL</name>
<dbReference type="InterPro" id="IPR044862">
    <property type="entry name" value="Pro_4_hyd_alph_FE2OG_OXY"/>
</dbReference>
<dbReference type="PANTHER" id="PTHR10869:SF246">
    <property type="entry name" value="TRANSMEMBRANE PROLYL 4-HYDROXYLASE"/>
    <property type="match status" value="1"/>
</dbReference>
<dbReference type="InterPro" id="IPR045054">
    <property type="entry name" value="P4HA-like"/>
</dbReference>
<evidence type="ECO:0000256" key="1">
    <source>
        <dbReference type="ARBA" id="ARBA00001961"/>
    </source>
</evidence>